<dbReference type="AlphaFoldDB" id="A0A4U1F6G0"/>
<dbReference type="InterPro" id="IPR050442">
    <property type="entry name" value="Peptidase_S1_coag_factors"/>
</dbReference>
<dbReference type="PANTHER" id="PTHR24278:SF39">
    <property type="entry name" value="TRANSMEMBRANE GAMMA-CARBOXYGLUTAMIC ACID PROTEIN 3"/>
    <property type="match status" value="1"/>
</dbReference>
<organism evidence="5 6">
    <name type="scientific">Monodon monoceros</name>
    <name type="common">Narwhal</name>
    <name type="synonym">Ceratodon monodon</name>
    <dbReference type="NCBI Taxonomy" id="40151"/>
    <lineage>
        <taxon>Eukaryota</taxon>
        <taxon>Metazoa</taxon>
        <taxon>Chordata</taxon>
        <taxon>Craniata</taxon>
        <taxon>Vertebrata</taxon>
        <taxon>Euteleostomi</taxon>
        <taxon>Mammalia</taxon>
        <taxon>Eutheria</taxon>
        <taxon>Laurasiatheria</taxon>
        <taxon>Artiodactyla</taxon>
        <taxon>Whippomorpha</taxon>
        <taxon>Cetacea</taxon>
        <taxon>Odontoceti</taxon>
        <taxon>Monodontidae</taxon>
        <taxon>Monodon</taxon>
    </lineage>
</organism>
<dbReference type="Pfam" id="PF00594">
    <property type="entry name" value="Gla"/>
    <property type="match status" value="1"/>
</dbReference>
<feature type="transmembrane region" description="Helical" evidence="3">
    <location>
        <begin position="76"/>
        <end position="98"/>
    </location>
</feature>
<dbReference type="EMBL" id="RWIC01000356">
    <property type="protein sequence ID" value="TKC44958.1"/>
    <property type="molecule type" value="Genomic_DNA"/>
</dbReference>
<accession>A0A4U1F6G0</accession>
<comment type="caution">
    <text evidence="5">The sequence shown here is derived from an EMBL/GenBank/DDBJ whole genome shotgun (WGS) entry which is preliminary data.</text>
</comment>
<evidence type="ECO:0000256" key="3">
    <source>
        <dbReference type="SAM" id="Phobius"/>
    </source>
</evidence>
<protein>
    <recommendedName>
        <fullName evidence="4">Gla domain-containing protein</fullName>
    </recommendedName>
</protein>
<dbReference type="GO" id="GO:0005509">
    <property type="term" value="F:calcium ion binding"/>
    <property type="evidence" value="ECO:0007669"/>
    <property type="project" value="InterPro"/>
</dbReference>
<dbReference type="Gene3D" id="4.10.740.10">
    <property type="entry name" value="Coagulation Factor IX"/>
    <property type="match status" value="1"/>
</dbReference>
<dbReference type="Proteomes" id="UP000308365">
    <property type="component" value="Unassembled WGS sequence"/>
</dbReference>
<evidence type="ECO:0000256" key="2">
    <source>
        <dbReference type="SAM" id="MobiDB-lite"/>
    </source>
</evidence>
<dbReference type="InterPro" id="IPR035972">
    <property type="entry name" value="GLA-like_dom_SF"/>
</dbReference>
<evidence type="ECO:0000313" key="5">
    <source>
        <dbReference type="EMBL" id="TKC44958.1"/>
    </source>
</evidence>
<keyword evidence="3" id="KW-0472">Membrane</keyword>
<dbReference type="PANTHER" id="PTHR24278">
    <property type="entry name" value="COAGULATION FACTOR"/>
    <property type="match status" value="1"/>
</dbReference>
<dbReference type="GO" id="GO:0005615">
    <property type="term" value="C:extracellular space"/>
    <property type="evidence" value="ECO:0007669"/>
    <property type="project" value="TreeGrafter"/>
</dbReference>
<feature type="domain" description="Gla" evidence="4">
    <location>
        <begin position="24"/>
        <end position="53"/>
    </location>
</feature>
<feature type="region of interest" description="Disordered" evidence="2">
    <location>
        <begin position="137"/>
        <end position="162"/>
    </location>
</feature>
<gene>
    <name evidence="5" type="ORF">EI555_006290</name>
</gene>
<keyword evidence="3" id="KW-1133">Transmembrane helix</keyword>
<reference evidence="6" key="1">
    <citation type="journal article" date="2019" name="IScience">
        <title>Narwhal Genome Reveals Long-Term Low Genetic Diversity despite Current Large Abundance Size.</title>
        <authorList>
            <person name="Westbury M.V."/>
            <person name="Petersen B."/>
            <person name="Garde E."/>
            <person name="Heide-Jorgensen M.P."/>
            <person name="Lorenzen E.D."/>
        </authorList>
    </citation>
    <scope>NUCLEOTIDE SEQUENCE [LARGE SCALE GENOMIC DNA]</scope>
</reference>
<dbReference type="SMART" id="SM00069">
    <property type="entry name" value="GLA"/>
    <property type="match status" value="1"/>
</dbReference>
<feature type="region of interest" description="Disordered" evidence="2">
    <location>
        <begin position="182"/>
        <end position="212"/>
    </location>
</feature>
<evidence type="ECO:0000313" key="6">
    <source>
        <dbReference type="Proteomes" id="UP000308365"/>
    </source>
</evidence>
<dbReference type="PROSITE" id="PS50998">
    <property type="entry name" value="GLA_2"/>
    <property type="match status" value="1"/>
</dbReference>
<sequence length="322" mass="35578">LSVTLSSVFLEAKNAHSVLKRFPRANEFLEELRQGTIERECMEEICSYEEVKEMEFWKGYPNAVYSVRDPAQSSDAMYVVVPLLGVALLIVIALFIIWRCQLQKATRHHPSYAQNRYLASRAGHSLPRVMVYRGTVHSQGEASGHRETGSPPQVVLGPSRGGRTTVRLESTLYLPELSLSRLSSATPPPSYEEVTAPQESSSEEASVSYSDPPPKYEEIVAANPDSDKLWAVSLSGARIFLTKISLTAQHTPSGSVPQQLSHCTELCDRCPVPALRPPPAQVLTQIFKIGTNPTAAYASQSVSPYGCRFPRPEHTCSFTLWS</sequence>
<evidence type="ECO:0000256" key="1">
    <source>
        <dbReference type="ARBA" id="ARBA00023157"/>
    </source>
</evidence>
<keyword evidence="1" id="KW-1015">Disulfide bond</keyword>
<dbReference type="InterPro" id="IPR017857">
    <property type="entry name" value="Coagulation_fac-like_Gla_dom"/>
</dbReference>
<feature type="compositionally biased region" description="Low complexity" evidence="2">
    <location>
        <begin position="199"/>
        <end position="210"/>
    </location>
</feature>
<feature type="non-terminal residue" evidence="5">
    <location>
        <position position="1"/>
    </location>
</feature>
<evidence type="ECO:0000259" key="4">
    <source>
        <dbReference type="PROSITE" id="PS50998"/>
    </source>
</evidence>
<dbReference type="InterPro" id="IPR000294">
    <property type="entry name" value="GLA_domain"/>
</dbReference>
<name>A0A4U1F6G0_MONMO</name>
<dbReference type="SUPFAM" id="SSF57630">
    <property type="entry name" value="GLA-domain"/>
    <property type="match status" value="1"/>
</dbReference>
<proteinExistence type="predicted"/>
<keyword evidence="3" id="KW-0812">Transmembrane</keyword>
<dbReference type="PRINTS" id="PR00001">
    <property type="entry name" value="GLABLOOD"/>
</dbReference>